<dbReference type="EMBL" id="CP000471">
    <property type="protein sequence ID" value="ABK42625.1"/>
    <property type="molecule type" value="Genomic_DNA"/>
</dbReference>
<feature type="region of interest" description="Disordered" evidence="1">
    <location>
        <begin position="99"/>
        <end position="125"/>
    </location>
</feature>
<dbReference type="KEGG" id="mgm:Mmc1_0096"/>
<dbReference type="Proteomes" id="UP000002586">
    <property type="component" value="Chromosome"/>
</dbReference>
<keyword evidence="3" id="KW-1185">Reference proteome</keyword>
<accession>A0L3T2</accession>
<proteinExistence type="predicted"/>
<reference evidence="2 3" key="2">
    <citation type="journal article" date="2012" name="Int. J. Syst. Evol. Microbiol.">
        <title>Magnetococcus marinus gen. nov., sp. nov., a marine, magnetotactic bacterium that represents a novel lineage (Magnetococcaceae fam. nov.; Magnetococcales ord. nov.) at the base of the Alphaproteobacteria.</title>
        <authorList>
            <person name="Bazylinski D.A."/>
            <person name="Williams T.J."/>
            <person name="Lefevre C.T."/>
            <person name="Berg R.J."/>
            <person name="Zhang C.L."/>
            <person name="Bowser S.S."/>
            <person name="Dean A.J."/>
            <person name="Beveridge T.J."/>
        </authorList>
    </citation>
    <scope>NUCLEOTIDE SEQUENCE [LARGE SCALE GENOMIC DNA]</scope>
    <source>
        <strain evidence="3">ATCC BAA-1437 / JCM 17883 / MC-1</strain>
    </source>
</reference>
<sequence>MGAVWVPTTVCSIKPVKTQGSHRFRPAGGDFPLRVLLLIFWARPSLRELSGLFLPLSNQRATLLIPYWGSLASFSKEAPIGDAKCPCGVSVRAVVGKWRGSPPSHSVSKRGFHPSHLGPNRPPRWRVTSLPYAPYRTPTKPVLS</sequence>
<name>A0L3T2_MAGMM</name>
<dbReference type="HOGENOM" id="CLU_1794172_0_0_5"/>
<evidence type="ECO:0000313" key="3">
    <source>
        <dbReference type="Proteomes" id="UP000002586"/>
    </source>
</evidence>
<organism evidence="2 3">
    <name type="scientific">Magnetococcus marinus (strain ATCC BAA-1437 / JCM 17883 / MC-1)</name>
    <dbReference type="NCBI Taxonomy" id="156889"/>
    <lineage>
        <taxon>Bacteria</taxon>
        <taxon>Pseudomonadati</taxon>
        <taxon>Pseudomonadota</taxon>
        <taxon>Magnetococcia</taxon>
        <taxon>Magnetococcales</taxon>
        <taxon>Magnetococcaceae</taxon>
        <taxon>Magnetococcus</taxon>
    </lineage>
</organism>
<gene>
    <name evidence="2" type="ordered locus">Mmc1_0096</name>
</gene>
<evidence type="ECO:0000256" key="1">
    <source>
        <dbReference type="SAM" id="MobiDB-lite"/>
    </source>
</evidence>
<evidence type="ECO:0000313" key="2">
    <source>
        <dbReference type="EMBL" id="ABK42625.1"/>
    </source>
</evidence>
<reference evidence="3" key="1">
    <citation type="journal article" date="2009" name="Appl. Environ. Microbiol.">
        <title>Complete genome sequence of the chemolithoautotrophic marine magnetotactic coccus strain MC-1.</title>
        <authorList>
            <person name="Schubbe S."/>
            <person name="Williams T.J."/>
            <person name="Xie G."/>
            <person name="Kiss H.E."/>
            <person name="Brettin T.S."/>
            <person name="Martinez D."/>
            <person name="Ross C.A."/>
            <person name="Schuler D."/>
            <person name="Cox B.L."/>
            <person name="Nealson K.H."/>
            <person name="Bazylinski D.A."/>
        </authorList>
    </citation>
    <scope>NUCLEOTIDE SEQUENCE [LARGE SCALE GENOMIC DNA]</scope>
    <source>
        <strain evidence="3">ATCC BAA-1437 / JCM 17883 / MC-1</strain>
    </source>
</reference>
<dbReference type="AlphaFoldDB" id="A0L3T2"/>
<protein>
    <submittedName>
        <fullName evidence="2">Uncharacterized protein</fullName>
    </submittedName>
</protein>